<dbReference type="EMBL" id="ML995483">
    <property type="protein sequence ID" value="KAF2142896.1"/>
    <property type="molecule type" value="Genomic_DNA"/>
</dbReference>
<reference evidence="1" key="1">
    <citation type="journal article" date="2020" name="Stud. Mycol.">
        <title>101 Dothideomycetes genomes: a test case for predicting lifestyles and emergence of pathogens.</title>
        <authorList>
            <person name="Haridas S."/>
            <person name="Albert R."/>
            <person name="Binder M."/>
            <person name="Bloem J."/>
            <person name="Labutti K."/>
            <person name="Salamov A."/>
            <person name="Andreopoulos B."/>
            <person name="Baker S."/>
            <person name="Barry K."/>
            <person name="Bills G."/>
            <person name="Bluhm B."/>
            <person name="Cannon C."/>
            <person name="Castanera R."/>
            <person name="Culley D."/>
            <person name="Daum C."/>
            <person name="Ezra D."/>
            <person name="Gonzalez J."/>
            <person name="Henrissat B."/>
            <person name="Kuo A."/>
            <person name="Liang C."/>
            <person name="Lipzen A."/>
            <person name="Lutzoni F."/>
            <person name="Magnuson J."/>
            <person name="Mondo S."/>
            <person name="Nolan M."/>
            <person name="Ohm R."/>
            <person name="Pangilinan J."/>
            <person name="Park H.-J."/>
            <person name="Ramirez L."/>
            <person name="Alfaro M."/>
            <person name="Sun H."/>
            <person name="Tritt A."/>
            <person name="Yoshinaga Y."/>
            <person name="Zwiers L.-H."/>
            <person name="Turgeon B."/>
            <person name="Goodwin S."/>
            <person name="Spatafora J."/>
            <person name="Crous P."/>
            <person name="Grigoriev I."/>
        </authorList>
    </citation>
    <scope>NUCLEOTIDE SEQUENCE</scope>
    <source>
        <strain evidence="1">CBS 121167</strain>
    </source>
</reference>
<dbReference type="OrthoDB" id="5280838at2759"/>
<dbReference type="GeneID" id="54293564"/>
<name>A0A6A6BFQ9_9PEZI</name>
<feature type="non-terminal residue" evidence="1">
    <location>
        <position position="1"/>
    </location>
</feature>
<accession>A0A6A6BFQ9</accession>
<proteinExistence type="predicted"/>
<dbReference type="RefSeq" id="XP_033398608.1">
    <property type="nucleotide sequence ID" value="XM_033536068.1"/>
</dbReference>
<dbReference type="Proteomes" id="UP000799438">
    <property type="component" value="Unassembled WGS sequence"/>
</dbReference>
<evidence type="ECO:0000313" key="1">
    <source>
        <dbReference type="EMBL" id="KAF2142896.1"/>
    </source>
</evidence>
<protein>
    <submittedName>
        <fullName evidence="1">Uncharacterized protein</fullName>
    </submittedName>
</protein>
<dbReference type="PANTHER" id="PTHR38119">
    <property type="entry name" value="BTB DOMAIN-CONTAINING PROTEIN-RELATED"/>
    <property type="match status" value="1"/>
</dbReference>
<keyword evidence="2" id="KW-1185">Reference proteome</keyword>
<feature type="non-terminal residue" evidence="1">
    <location>
        <position position="288"/>
    </location>
</feature>
<evidence type="ECO:0000313" key="2">
    <source>
        <dbReference type="Proteomes" id="UP000799438"/>
    </source>
</evidence>
<dbReference type="PANTHER" id="PTHR38119:SF1">
    <property type="entry name" value="BTB DOMAIN-CONTAINING PROTEIN"/>
    <property type="match status" value="1"/>
</dbReference>
<organism evidence="1 2">
    <name type="scientific">Aplosporella prunicola CBS 121167</name>
    <dbReference type="NCBI Taxonomy" id="1176127"/>
    <lineage>
        <taxon>Eukaryota</taxon>
        <taxon>Fungi</taxon>
        <taxon>Dikarya</taxon>
        <taxon>Ascomycota</taxon>
        <taxon>Pezizomycotina</taxon>
        <taxon>Dothideomycetes</taxon>
        <taxon>Dothideomycetes incertae sedis</taxon>
        <taxon>Botryosphaeriales</taxon>
        <taxon>Aplosporellaceae</taxon>
        <taxon>Aplosporella</taxon>
    </lineage>
</organism>
<sequence>YDCLFSSFYNRRPPLNTNNVSYALHDAELVLALAHKYVSMDSVRPHVGNVLSQFRHRLFEAIAQDPPRWLNLSIHLESTMIYTEAFIHCVSSPAWVWPTTEAHVSKATLSLIKEKGEHLLRAQKGVVEQLLRNTILEGNQPIIDMGNQLETWIVIQYVRDWLVRQLHLIESPILGANVDTPKSHILNGHHSTDRLPGIGALFRQILRGGDAFLPYDKVLKELKEAFEYMNLDWDDLADDLRMLKDHAREIVRDMCKNNLMLNLEEHNIGYLTCTELDAKDFPWSSAEV</sequence>
<gene>
    <name evidence="1" type="ORF">K452DRAFT_203524</name>
</gene>
<dbReference type="AlphaFoldDB" id="A0A6A6BFQ9"/>